<proteinExistence type="predicted"/>
<keyword evidence="2" id="KW-1003">Cell membrane</keyword>
<evidence type="ECO:0000256" key="6">
    <source>
        <dbReference type="SAM" id="Phobius"/>
    </source>
</evidence>
<evidence type="ECO:0000256" key="2">
    <source>
        <dbReference type="ARBA" id="ARBA00022475"/>
    </source>
</evidence>
<feature type="transmembrane region" description="Helical" evidence="6">
    <location>
        <begin position="117"/>
        <end position="137"/>
    </location>
</feature>
<keyword evidence="3 6" id="KW-0812">Transmembrane</keyword>
<feature type="transmembrane region" description="Helical" evidence="6">
    <location>
        <begin position="158"/>
        <end position="179"/>
    </location>
</feature>
<feature type="transmembrane region" description="Helical" evidence="6">
    <location>
        <begin position="226"/>
        <end position="246"/>
    </location>
</feature>
<dbReference type="InterPro" id="IPR002797">
    <property type="entry name" value="Polysacc_synth"/>
</dbReference>
<feature type="transmembrane region" description="Helical" evidence="6">
    <location>
        <begin position="82"/>
        <end position="105"/>
    </location>
</feature>
<evidence type="ECO:0000256" key="4">
    <source>
        <dbReference type="ARBA" id="ARBA00022989"/>
    </source>
</evidence>
<evidence type="ECO:0000313" key="7">
    <source>
        <dbReference type="EMBL" id="STO06758.1"/>
    </source>
</evidence>
<evidence type="ECO:0000256" key="1">
    <source>
        <dbReference type="ARBA" id="ARBA00004651"/>
    </source>
</evidence>
<keyword evidence="4 6" id="KW-1133">Transmembrane helix</keyword>
<keyword evidence="7" id="KW-0131">Cell cycle</keyword>
<organism evidence="7 8">
    <name type="scientific">Exiguobacterium aurantiacum</name>
    <dbReference type="NCBI Taxonomy" id="33987"/>
    <lineage>
        <taxon>Bacteria</taxon>
        <taxon>Bacillati</taxon>
        <taxon>Bacillota</taxon>
        <taxon>Bacilli</taxon>
        <taxon>Bacillales</taxon>
        <taxon>Bacillales Family XII. Incertae Sedis</taxon>
        <taxon>Exiguobacterium</taxon>
    </lineage>
</organism>
<dbReference type="InterPro" id="IPR024923">
    <property type="entry name" value="PG_synth_SpoVB"/>
</dbReference>
<feature type="transmembrane region" description="Helical" evidence="6">
    <location>
        <begin position="470"/>
        <end position="489"/>
    </location>
</feature>
<feature type="transmembrane region" description="Helical" evidence="6">
    <location>
        <begin position="402"/>
        <end position="419"/>
    </location>
</feature>
<dbReference type="Proteomes" id="UP000254060">
    <property type="component" value="Unassembled WGS sequence"/>
</dbReference>
<sequence length="517" mass="56100">MRPSSKFATGVVLFALAGYLTKFISFAYRVPYQNIAGDFGLYAYQTVYPFAAIVASLGMYVMPVVIAKIGVDANGPRRKLEVLWGSFYVLLTLAITLVIAMWGLAPTIADWLGDRELAPTLRVISLSYLLMPALAVLRGSFQAIDDLKPSAASQVLENLVRVAVLLAALLIGVHVGLDAYALSRYAYGATLVGGVVAIVGLGVWAKGFTFRFVRVRVSTLRDVLRVLLTTGLAVGFASLGILWMQLVDSFTIVNLTGADFDAKVSKGVFDRGYPLVQFAILFTTALGMANVPSLVRHYRAQRIEATAAGLRSMIRVTTAVAAAATIGLMGVMFPLNVALFENADGTMALILLSTSTFAASLAVASMTCLQAIDKERTAALGMMMAIVLKLAVNLWLVPRYGIAGAAIGTSLAFLGMAAYNFNRLDQVIPLGMLRLKHYGVLLKTVVPMGLVLFLMNLIGLERVTHRLDALVWLGVMIVTGGGIYVWRLWKEQVLTTEEWEMIPFGNRFIHLIDKKEN</sequence>
<reference evidence="7 8" key="1">
    <citation type="submission" date="2018-06" db="EMBL/GenBank/DDBJ databases">
        <authorList>
            <consortium name="Pathogen Informatics"/>
            <person name="Doyle S."/>
        </authorList>
    </citation>
    <scope>NUCLEOTIDE SEQUENCE [LARGE SCALE GENOMIC DNA]</scope>
    <source>
        <strain evidence="7 8">NCTC13163</strain>
    </source>
</reference>
<feature type="transmembrane region" description="Helical" evidence="6">
    <location>
        <begin position="185"/>
        <end position="205"/>
    </location>
</feature>
<feature type="transmembrane region" description="Helical" evidence="6">
    <location>
        <begin position="7"/>
        <end position="28"/>
    </location>
</feature>
<dbReference type="InterPro" id="IPR050833">
    <property type="entry name" value="Poly_Biosynth_Transport"/>
</dbReference>
<dbReference type="OrthoDB" id="9775950at2"/>
<keyword evidence="7" id="KW-0132">Cell division</keyword>
<comment type="subcellular location">
    <subcellularLocation>
        <location evidence="1">Cell membrane</location>
        <topology evidence="1">Multi-pass membrane protein</topology>
    </subcellularLocation>
</comment>
<dbReference type="PANTHER" id="PTHR30250:SF29">
    <property type="entry name" value="POLYSACCHARIDE BIOSYNTHESIS PROTEIN C-TERMINAL DOMAIN-CONTAINING PROTEIN"/>
    <property type="match status" value="1"/>
</dbReference>
<dbReference type="RefSeq" id="WP_029334023.1">
    <property type="nucleotide sequence ID" value="NZ_UGGP01000001.1"/>
</dbReference>
<dbReference type="STRING" id="1397694.GCA_000702585_00599"/>
<dbReference type="EMBL" id="UGGP01000001">
    <property type="protein sequence ID" value="STO06758.1"/>
    <property type="molecule type" value="Genomic_DNA"/>
</dbReference>
<evidence type="ECO:0000256" key="5">
    <source>
        <dbReference type="ARBA" id="ARBA00023136"/>
    </source>
</evidence>
<accession>A0A377FPW1</accession>
<name>A0A377FPW1_9BACL</name>
<dbReference type="PANTHER" id="PTHR30250">
    <property type="entry name" value="PST FAMILY PREDICTED COLANIC ACID TRANSPORTER"/>
    <property type="match status" value="1"/>
</dbReference>
<feature type="transmembrane region" description="Helical" evidence="6">
    <location>
        <begin position="316"/>
        <end position="335"/>
    </location>
</feature>
<evidence type="ECO:0000256" key="3">
    <source>
        <dbReference type="ARBA" id="ARBA00022692"/>
    </source>
</evidence>
<dbReference type="GO" id="GO:0051301">
    <property type="term" value="P:cell division"/>
    <property type="evidence" value="ECO:0007669"/>
    <property type="project" value="UniProtKB-KW"/>
</dbReference>
<protein>
    <submittedName>
        <fullName evidence="7">Probable cell division protein ytgP</fullName>
    </submittedName>
</protein>
<feature type="transmembrane region" description="Helical" evidence="6">
    <location>
        <begin position="275"/>
        <end position="295"/>
    </location>
</feature>
<gene>
    <name evidence="7" type="primary">ytgP_1</name>
    <name evidence="7" type="ORF">NCTC13163_00076</name>
</gene>
<feature type="transmembrane region" description="Helical" evidence="6">
    <location>
        <begin position="440"/>
        <end position="458"/>
    </location>
</feature>
<dbReference type="GO" id="GO:0005886">
    <property type="term" value="C:plasma membrane"/>
    <property type="evidence" value="ECO:0007669"/>
    <property type="project" value="UniProtKB-SubCell"/>
</dbReference>
<feature type="transmembrane region" description="Helical" evidence="6">
    <location>
        <begin position="48"/>
        <end position="70"/>
    </location>
</feature>
<dbReference type="Pfam" id="PF01943">
    <property type="entry name" value="Polysacc_synt"/>
    <property type="match status" value="1"/>
</dbReference>
<feature type="transmembrane region" description="Helical" evidence="6">
    <location>
        <begin position="347"/>
        <end position="366"/>
    </location>
</feature>
<dbReference type="AlphaFoldDB" id="A0A377FPW1"/>
<keyword evidence="5 6" id="KW-0472">Membrane</keyword>
<feature type="transmembrane region" description="Helical" evidence="6">
    <location>
        <begin position="378"/>
        <end position="396"/>
    </location>
</feature>
<evidence type="ECO:0000313" key="8">
    <source>
        <dbReference type="Proteomes" id="UP000254060"/>
    </source>
</evidence>
<dbReference type="CDD" id="cd13124">
    <property type="entry name" value="MATE_SpoVB_like"/>
    <property type="match status" value="1"/>
</dbReference>